<dbReference type="InterPro" id="IPR036286">
    <property type="entry name" value="LexA/Signal_pep-like_sf"/>
</dbReference>
<protein>
    <submittedName>
        <fullName evidence="5">Peptidase S24-like protein</fullName>
    </submittedName>
</protein>
<feature type="domain" description="HTH cro/C1-type" evidence="4">
    <location>
        <begin position="41"/>
        <end position="75"/>
    </location>
</feature>
<dbReference type="Gene3D" id="1.10.260.40">
    <property type="entry name" value="lambda repressor-like DNA-binding domains"/>
    <property type="match status" value="1"/>
</dbReference>
<dbReference type="InterPro" id="IPR039418">
    <property type="entry name" value="LexA-like"/>
</dbReference>
<keyword evidence="1" id="KW-0805">Transcription regulation</keyword>
<dbReference type="EMBL" id="LSQZ01000072">
    <property type="protein sequence ID" value="KXI11422.1"/>
    <property type="molecule type" value="Genomic_DNA"/>
</dbReference>
<accession>A0A135YPT0</accession>
<dbReference type="PROSITE" id="PS50943">
    <property type="entry name" value="HTH_CROC1"/>
    <property type="match status" value="1"/>
</dbReference>
<dbReference type="PANTHER" id="PTHR40661:SF1">
    <property type="entry name" value="HTH CRO_C1-TYPE DOMAIN-CONTAINING PROTEIN"/>
    <property type="match status" value="1"/>
</dbReference>
<dbReference type="PATRIC" id="fig|1261.5.peg.1403"/>
<reference evidence="5 6" key="1">
    <citation type="submission" date="2016-02" db="EMBL/GenBank/DDBJ databases">
        <authorList>
            <person name="Wen L."/>
            <person name="He K."/>
            <person name="Yang H."/>
        </authorList>
    </citation>
    <scope>NUCLEOTIDE SEQUENCE [LARGE SCALE GENOMIC DNA]</scope>
    <source>
        <strain evidence="5 6">MJR8628A</strain>
    </source>
</reference>
<dbReference type="PANTHER" id="PTHR40661">
    <property type="match status" value="1"/>
</dbReference>
<name>A0A135YPT0_9FIRM</name>
<keyword evidence="2" id="KW-0238">DNA-binding</keyword>
<dbReference type="Pfam" id="PF00717">
    <property type="entry name" value="Peptidase_S24"/>
    <property type="match status" value="1"/>
</dbReference>
<dbReference type="CDD" id="cd06529">
    <property type="entry name" value="S24_LexA-like"/>
    <property type="match status" value="1"/>
</dbReference>
<keyword evidence="3" id="KW-0804">Transcription</keyword>
<dbReference type="SUPFAM" id="SSF47413">
    <property type="entry name" value="lambda repressor-like DNA-binding domains"/>
    <property type="match status" value="1"/>
</dbReference>
<evidence type="ECO:0000256" key="2">
    <source>
        <dbReference type="ARBA" id="ARBA00023125"/>
    </source>
</evidence>
<gene>
    <name evidence="5" type="ORF">HMPREF3195_01399</name>
</gene>
<dbReference type="InterPro" id="IPR010982">
    <property type="entry name" value="Lambda_DNA-bd_dom_sf"/>
</dbReference>
<evidence type="ECO:0000259" key="4">
    <source>
        <dbReference type="PROSITE" id="PS50943"/>
    </source>
</evidence>
<dbReference type="SUPFAM" id="SSF51306">
    <property type="entry name" value="LexA/Signal peptidase"/>
    <property type="match status" value="1"/>
</dbReference>
<evidence type="ECO:0000256" key="1">
    <source>
        <dbReference type="ARBA" id="ARBA00023015"/>
    </source>
</evidence>
<evidence type="ECO:0000313" key="6">
    <source>
        <dbReference type="Proteomes" id="UP000070326"/>
    </source>
</evidence>
<evidence type="ECO:0000313" key="5">
    <source>
        <dbReference type="EMBL" id="KXI11422.1"/>
    </source>
</evidence>
<dbReference type="RefSeq" id="WP_061101941.1">
    <property type="nucleotide sequence ID" value="NZ_KQ961833.1"/>
</dbReference>
<organism evidence="5 6">
    <name type="scientific">Peptostreptococcus anaerobius</name>
    <dbReference type="NCBI Taxonomy" id="1261"/>
    <lineage>
        <taxon>Bacteria</taxon>
        <taxon>Bacillati</taxon>
        <taxon>Bacillota</taxon>
        <taxon>Clostridia</taxon>
        <taxon>Peptostreptococcales</taxon>
        <taxon>Peptostreptococcaceae</taxon>
        <taxon>Peptostreptococcus</taxon>
    </lineage>
</organism>
<proteinExistence type="predicted"/>
<evidence type="ECO:0000256" key="3">
    <source>
        <dbReference type="ARBA" id="ARBA00023163"/>
    </source>
</evidence>
<dbReference type="CDD" id="cd00093">
    <property type="entry name" value="HTH_XRE"/>
    <property type="match status" value="1"/>
</dbReference>
<dbReference type="AlphaFoldDB" id="A0A135YPT0"/>
<dbReference type="STRING" id="1261.HMPREF3195_01399"/>
<comment type="caution">
    <text evidence="5">The sequence shown here is derived from an EMBL/GenBank/DDBJ whole genome shotgun (WGS) entry which is preliminary data.</text>
</comment>
<dbReference type="GO" id="GO:0003677">
    <property type="term" value="F:DNA binding"/>
    <property type="evidence" value="ECO:0007669"/>
    <property type="project" value="UniProtKB-KW"/>
</dbReference>
<dbReference type="InterPro" id="IPR015927">
    <property type="entry name" value="Peptidase_S24_S26A/B/C"/>
</dbReference>
<sequence length="262" mass="30262">MNNRTYSTKDRLNQLMKERNLKQIDIINMSKPFQEKFDIKLSKSNMSEYVNGKSSPDQAKIYLLANTLDVSEPWLMGYDVPRDRITVKKTVSIIEDISKILKKLEENRQLNVLNCAHSELKEQMDFLKNTNELTVIYAIEKVAAGTGYNYCCNESTPYYTDRDDFADYDFATVVDGDSMEPKYNNGDIILVKSGYDNVNGDIYVIDYDGKSYVKKLYNDGDRFRLVSINKKYDNIVIDIPIENDIYFNIIGKVVDSFTPIDN</sequence>
<dbReference type="Gene3D" id="2.10.109.10">
    <property type="entry name" value="Umud Fragment, subunit A"/>
    <property type="match status" value="1"/>
</dbReference>
<dbReference type="Proteomes" id="UP000070326">
    <property type="component" value="Unassembled WGS sequence"/>
</dbReference>
<dbReference type="InterPro" id="IPR001387">
    <property type="entry name" value="Cro/C1-type_HTH"/>
</dbReference>